<comment type="similarity">
    <text evidence="1">Belongs to the ATP-dependent AMP-binding enzyme family.</text>
</comment>
<reference evidence="6" key="1">
    <citation type="journal article" date="2019" name="Int. J. Syst. Evol. Microbiol.">
        <title>The Global Catalogue of Microorganisms (GCM) 10K type strain sequencing project: providing services to taxonomists for standard genome sequencing and annotation.</title>
        <authorList>
            <consortium name="The Broad Institute Genomics Platform"/>
            <consortium name="The Broad Institute Genome Sequencing Center for Infectious Disease"/>
            <person name="Wu L."/>
            <person name="Ma J."/>
        </authorList>
    </citation>
    <scope>NUCLEOTIDE SEQUENCE [LARGE SCALE GENOMIC DNA]</scope>
    <source>
        <strain evidence="6">JCM 9377</strain>
    </source>
</reference>
<dbReference type="PANTHER" id="PTHR43201:SF5">
    <property type="entry name" value="MEDIUM-CHAIN ACYL-COA LIGASE ACSF2, MITOCHONDRIAL"/>
    <property type="match status" value="1"/>
</dbReference>
<dbReference type="InterPro" id="IPR025110">
    <property type="entry name" value="AMP-bd_C"/>
</dbReference>
<name>A0ABP6QGU5_9ACTN</name>
<dbReference type="EMBL" id="BAAAUV010000012">
    <property type="protein sequence ID" value="GAA3221802.1"/>
    <property type="molecule type" value="Genomic_DNA"/>
</dbReference>
<dbReference type="InterPro" id="IPR042099">
    <property type="entry name" value="ANL_N_sf"/>
</dbReference>
<evidence type="ECO:0000259" key="3">
    <source>
        <dbReference type="Pfam" id="PF00501"/>
    </source>
</evidence>
<dbReference type="Gene3D" id="3.40.50.12780">
    <property type="entry name" value="N-terminal domain of ligase-like"/>
    <property type="match status" value="1"/>
</dbReference>
<sequence length="492" mass="52855">MSAAAEPSFGARLRRLAEEDPDACSLVVVDHGGGFQSLTWRELDEAANRWCRAFDASGTCVGDRIALAVPNSVDLVLAALGAWKAGAVPVPVRWDLPGWERERVLAAIDAAVVIDAGRLAEFRALAGAQESGPVEDRVPPQHSGICSSGATGTPKVIINERPAVWSPELSRPFLEHWEPVARPQVVLVPGPMYHTNGFATLNSLLGGDRLVVLARFDAVLVLDVIERHGITTFTATPAMLQRVAAVEGAEKRDLSGVRWILQGAAVMPPALLRTWFGLLSPERIVMAYGMTENLGLTALRGDEWLEHPGSVGRGFRGTEIRILDAGLEDVPTGELGDVYLRSPMTGSYSYRGGAAMLPVTEDGYGSGGDIGHLDEDGFLYIADRRVDMIITGGANVFPAEVESALIEHPGIADVVVIGLADERWGRRVHAVVEPAPGPAAITEAEVVAFARERLAAYKVPKTVELIDRIPRTAATKVNRSEMVRTRDGAIQR</sequence>
<feature type="domain" description="AMP-binding enzyme C-terminal" evidence="4">
    <location>
        <begin position="400"/>
        <end position="476"/>
    </location>
</feature>
<accession>A0ABP6QGU5</accession>
<organism evidence="5 6">
    <name type="scientific">Actinocorallia longicatena</name>
    <dbReference type="NCBI Taxonomy" id="111803"/>
    <lineage>
        <taxon>Bacteria</taxon>
        <taxon>Bacillati</taxon>
        <taxon>Actinomycetota</taxon>
        <taxon>Actinomycetes</taxon>
        <taxon>Streptosporangiales</taxon>
        <taxon>Thermomonosporaceae</taxon>
        <taxon>Actinocorallia</taxon>
    </lineage>
</organism>
<dbReference type="InterPro" id="IPR000873">
    <property type="entry name" value="AMP-dep_synth/lig_dom"/>
</dbReference>
<dbReference type="SUPFAM" id="SSF56801">
    <property type="entry name" value="Acetyl-CoA synthetase-like"/>
    <property type="match status" value="1"/>
</dbReference>
<evidence type="ECO:0000256" key="2">
    <source>
        <dbReference type="ARBA" id="ARBA00022598"/>
    </source>
</evidence>
<evidence type="ECO:0000256" key="1">
    <source>
        <dbReference type="ARBA" id="ARBA00006432"/>
    </source>
</evidence>
<dbReference type="RefSeq" id="WP_344831983.1">
    <property type="nucleotide sequence ID" value="NZ_BAAAUV010000012.1"/>
</dbReference>
<evidence type="ECO:0000313" key="6">
    <source>
        <dbReference type="Proteomes" id="UP001501237"/>
    </source>
</evidence>
<dbReference type="Gene3D" id="3.30.300.30">
    <property type="match status" value="1"/>
</dbReference>
<protein>
    <submittedName>
        <fullName evidence="5">AMP-binding protein</fullName>
    </submittedName>
</protein>
<dbReference type="Proteomes" id="UP001501237">
    <property type="component" value="Unassembled WGS sequence"/>
</dbReference>
<keyword evidence="6" id="KW-1185">Reference proteome</keyword>
<gene>
    <name evidence="5" type="ORF">GCM10010468_47190</name>
</gene>
<dbReference type="InterPro" id="IPR045851">
    <property type="entry name" value="AMP-bd_C_sf"/>
</dbReference>
<evidence type="ECO:0000259" key="4">
    <source>
        <dbReference type="Pfam" id="PF13193"/>
    </source>
</evidence>
<dbReference type="Pfam" id="PF00501">
    <property type="entry name" value="AMP-binding"/>
    <property type="match status" value="1"/>
</dbReference>
<dbReference type="PANTHER" id="PTHR43201">
    <property type="entry name" value="ACYL-COA SYNTHETASE"/>
    <property type="match status" value="1"/>
</dbReference>
<keyword evidence="2" id="KW-0436">Ligase</keyword>
<evidence type="ECO:0000313" key="5">
    <source>
        <dbReference type="EMBL" id="GAA3221802.1"/>
    </source>
</evidence>
<comment type="caution">
    <text evidence="5">The sequence shown here is derived from an EMBL/GenBank/DDBJ whole genome shotgun (WGS) entry which is preliminary data.</text>
</comment>
<proteinExistence type="inferred from homology"/>
<dbReference type="Pfam" id="PF13193">
    <property type="entry name" value="AMP-binding_C"/>
    <property type="match status" value="1"/>
</dbReference>
<feature type="domain" description="AMP-dependent synthetase/ligase" evidence="3">
    <location>
        <begin position="15"/>
        <end position="345"/>
    </location>
</feature>